<sequence length="268" mass="28351">MFPLSLTLLTAWLFTTASGSPQTPAAPFPFLIGNTSVLPPGWSGNSQCLATFSDCTFNDLPLEREFLSGPAFTDPVHMTIELCVAFCDGQGSRMAGLKGTECRCPGNRRESCGLSDGTPPLFNIFFNEVTQFSCSNFLWPGGASLTAVGSWRFSYFYNDSPTAHALTVNMPALHGNLTSVGCVTECGNSGFTLAGLTGGDECYCGNSIQNSAHPITDCTALGFGSQKMIPCTGNSNEFCGGPNIMSIYTLPVLIVLEAHENGTNNTGD</sequence>
<accession>A0ACB8HDW8</accession>
<reference evidence="1" key="1">
    <citation type="submission" date="2021-10" db="EMBL/GenBank/DDBJ databases">
        <title>Psilocybe cubensis genome.</title>
        <authorList>
            <person name="Mckernan K.J."/>
            <person name="Crawford S."/>
            <person name="Trippe A."/>
            <person name="Kane L.T."/>
            <person name="Mclaughlin S."/>
        </authorList>
    </citation>
    <scope>NUCLEOTIDE SEQUENCE</scope>
    <source>
        <strain evidence="1">MGC-MH-2018</strain>
    </source>
</reference>
<gene>
    <name evidence="1" type="ORF">JR316_0000088</name>
</gene>
<dbReference type="Proteomes" id="UP000664032">
    <property type="component" value="Unassembled WGS sequence"/>
</dbReference>
<name>A0ACB8HDW8_PSICU</name>
<proteinExistence type="predicted"/>
<organism evidence="1 2">
    <name type="scientific">Psilocybe cubensis</name>
    <name type="common">Psychedelic mushroom</name>
    <name type="synonym">Stropharia cubensis</name>
    <dbReference type="NCBI Taxonomy" id="181762"/>
    <lineage>
        <taxon>Eukaryota</taxon>
        <taxon>Fungi</taxon>
        <taxon>Dikarya</taxon>
        <taxon>Basidiomycota</taxon>
        <taxon>Agaricomycotina</taxon>
        <taxon>Agaricomycetes</taxon>
        <taxon>Agaricomycetidae</taxon>
        <taxon>Agaricales</taxon>
        <taxon>Agaricineae</taxon>
        <taxon>Strophariaceae</taxon>
        <taxon>Psilocybe</taxon>
    </lineage>
</organism>
<dbReference type="EMBL" id="JAFIQS020000001">
    <property type="protein sequence ID" value="KAH9486024.1"/>
    <property type="molecule type" value="Genomic_DNA"/>
</dbReference>
<keyword evidence="2" id="KW-1185">Reference proteome</keyword>
<evidence type="ECO:0000313" key="1">
    <source>
        <dbReference type="EMBL" id="KAH9486024.1"/>
    </source>
</evidence>
<comment type="caution">
    <text evidence="1">The sequence shown here is derived from an EMBL/GenBank/DDBJ whole genome shotgun (WGS) entry which is preliminary data.</text>
</comment>
<evidence type="ECO:0000313" key="2">
    <source>
        <dbReference type="Proteomes" id="UP000664032"/>
    </source>
</evidence>
<protein>
    <submittedName>
        <fullName evidence="1">WSC domain-containing protein</fullName>
    </submittedName>
</protein>